<evidence type="ECO:0000256" key="2">
    <source>
        <dbReference type="ARBA" id="ARBA00023125"/>
    </source>
</evidence>
<evidence type="ECO:0000256" key="4">
    <source>
        <dbReference type="RuleBase" id="RU003671"/>
    </source>
</evidence>
<comment type="function">
    <text evidence="3">This protein is an auxiliary protein of DNA polymerase delta and is involved in the control of eukaryotic DNA replication by increasing the polymerase's processivity during elongation of the leading strand.</text>
</comment>
<feature type="domain" description="Proliferating cell nuclear antigen PCNA C-terminal" evidence="6">
    <location>
        <begin position="129"/>
        <end position="263"/>
    </location>
</feature>
<dbReference type="Pfam" id="PF02747">
    <property type="entry name" value="PCNA_C"/>
    <property type="match status" value="1"/>
</dbReference>
<dbReference type="GO" id="GO:0006272">
    <property type="term" value="P:leading strand elongation"/>
    <property type="evidence" value="ECO:0007669"/>
    <property type="project" value="TreeGrafter"/>
</dbReference>
<reference evidence="7" key="1">
    <citation type="submission" date="2023-07" db="EMBL/GenBank/DDBJ databases">
        <authorList>
            <consortium name="AG Swart"/>
            <person name="Singh M."/>
            <person name="Singh A."/>
            <person name="Seah K."/>
            <person name="Emmerich C."/>
        </authorList>
    </citation>
    <scope>NUCLEOTIDE SEQUENCE</scope>
    <source>
        <strain evidence="7">DP1</strain>
    </source>
</reference>
<accession>A0AAD1XS72</accession>
<keyword evidence="4" id="KW-0235">DNA replication</keyword>
<dbReference type="Gene3D" id="3.70.10.10">
    <property type="match status" value="1"/>
</dbReference>
<dbReference type="NCBIfam" id="TIGR00590">
    <property type="entry name" value="pcna"/>
    <property type="match status" value="1"/>
</dbReference>
<evidence type="ECO:0000313" key="7">
    <source>
        <dbReference type="EMBL" id="CAI2378283.1"/>
    </source>
</evidence>
<organism evidence="7 8">
    <name type="scientific">Euplotes crassus</name>
    <dbReference type="NCBI Taxonomy" id="5936"/>
    <lineage>
        <taxon>Eukaryota</taxon>
        <taxon>Sar</taxon>
        <taxon>Alveolata</taxon>
        <taxon>Ciliophora</taxon>
        <taxon>Intramacronucleata</taxon>
        <taxon>Spirotrichea</taxon>
        <taxon>Hypotrichia</taxon>
        <taxon>Euplotida</taxon>
        <taxon>Euplotidae</taxon>
        <taxon>Moneuplotes</taxon>
    </lineage>
</organism>
<dbReference type="GO" id="GO:0003677">
    <property type="term" value="F:DNA binding"/>
    <property type="evidence" value="ECO:0007669"/>
    <property type="project" value="UniProtKB-KW"/>
</dbReference>
<comment type="similarity">
    <text evidence="1 4">Belongs to the PCNA family.</text>
</comment>
<dbReference type="InterPro" id="IPR046938">
    <property type="entry name" value="DNA_clamp_sf"/>
</dbReference>
<keyword evidence="3" id="KW-0539">Nucleus</keyword>
<proteinExistence type="inferred from homology"/>
<dbReference type="InterPro" id="IPR022649">
    <property type="entry name" value="Pr_cel_nuc_antig_C"/>
</dbReference>
<gene>
    <name evidence="7" type="ORF">ECRASSUSDP1_LOCUS19678</name>
</gene>
<dbReference type="InterPro" id="IPR022648">
    <property type="entry name" value="Pr_cel_nuc_antig_N"/>
</dbReference>
<evidence type="ECO:0000313" key="8">
    <source>
        <dbReference type="Proteomes" id="UP001295684"/>
    </source>
</evidence>
<protein>
    <recommendedName>
        <fullName evidence="3">DNA sliding clamp PCNA</fullName>
    </recommendedName>
</protein>
<dbReference type="SUPFAM" id="SSF55979">
    <property type="entry name" value="DNA clamp"/>
    <property type="match status" value="2"/>
</dbReference>
<evidence type="ECO:0000256" key="3">
    <source>
        <dbReference type="RuleBase" id="RU000641"/>
    </source>
</evidence>
<dbReference type="PRINTS" id="PR00339">
    <property type="entry name" value="PCNACYCLIN"/>
</dbReference>
<comment type="subcellular location">
    <subcellularLocation>
        <location evidence="3">Nucleus</location>
    </subcellularLocation>
</comment>
<keyword evidence="2 4" id="KW-0238">DNA-binding</keyword>
<dbReference type="PANTHER" id="PTHR11352">
    <property type="entry name" value="PROLIFERATING CELL NUCLEAR ANTIGEN"/>
    <property type="match status" value="1"/>
</dbReference>
<keyword evidence="8" id="KW-1185">Reference proteome</keyword>
<evidence type="ECO:0000256" key="1">
    <source>
        <dbReference type="ARBA" id="ARBA00010462"/>
    </source>
</evidence>
<evidence type="ECO:0000259" key="6">
    <source>
        <dbReference type="Pfam" id="PF02747"/>
    </source>
</evidence>
<dbReference type="GO" id="GO:0030337">
    <property type="term" value="F:DNA polymerase processivity factor activity"/>
    <property type="evidence" value="ECO:0007669"/>
    <property type="project" value="InterPro"/>
</dbReference>
<dbReference type="Pfam" id="PF00705">
    <property type="entry name" value="PCNA_N"/>
    <property type="match status" value="1"/>
</dbReference>
<dbReference type="GO" id="GO:0005634">
    <property type="term" value="C:nucleus"/>
    <property type="evidence" value="ECO:0007669"/>
    <property type="project" value="UniProtKB-SubCell"/>
</dbReference>
<sequence>MFEGRLPRSGPFKVIFDSLQGLIDDIKIIVKYEGISFCGLDHRRVALFHMEIKRKEFVYYEFDVPMVLYVRVLNIRKTLPLIDKSDDIAFQIREGSDRFIILSERKDGKRKFKFEYKLTKEITCDLHPPEISYRSQLSIDSLFFRWLVREMRSISDKLILAVDGEIVKFQTENGTKFGTTSIKTNNKTIIRREKVIHKESGLSNDIYKEEIISSMAYSTRYLSVITRVVSLSNRVILKMSNDLPLLVEYQCKEYGVLRYYLAPLFSEDIYQ</sequence>
<dbReference type="EMBL" id="CAMPGE010019990">
    <property type="protein sequence ID" value="CAI2378283.1"/>
    <property type="molecule type" value="Genomic_DNA"/>
</dbReference>
<dbReference type="AlphaFoldDB" id="A0AAD1XS72"/>
<dbReference type="GO" id="GO:0006275">
    <property type="term" value="P:regulation of DNA replication"/>
    <property type="evidence" value="ECO:0007669"/>
    <property type="project" value="InterPro"/>
</dbReference>
<comment type="caution">
    <text evidence="7">The sequence shown here is derived from an EMBL/GenBank/DDBJ whole genome shotgun (WGS) entry which is preliminary data.</text>
</comment>
<evidence type="ECO:0000259" key="5">
    <source>
        <dbReference type="Pfam" id="PF00705"/>
    </source>
</evidence>
<feature type="domain" description="Proliferating cell nuclear antigen PCNA N-terminal" evidence="5">
    <location>
        <begin position="1"/>
        <end position="119"/>
    </location>
</feature>
<dbReference type="Proteomes" id="UP001295684">
    <property type="component" value="Unassembled WGS sequence"/>
</dbReference>
<dbReference type="CDD" id="cd00577">
    <property type="entry name" value="PCNA"/>
    <property type="match status" value="1"/>
</dbReference>
<dbReference type="InterPro" id="IPR000730">
    <property type="entry name" value="Pr_cel_nuc_antig"/>
</dbReference>
<dbReference type="PANTHER" id="PTHR11352:SF0">
    <property type="entry name" value="PROLIFERATING CELL NUCLEAR ANTIGEN"/>
    <property type="match status" value="1"/>
</dbReference>
<name>A0AAD1XS72_EUPCR</name>